<dbReference type="OrthoDB" id="10251381at2759"/>
<feature type="non-terminal residue" evidence="5">
    <location>
        <position position="619"/>
    </location>
</feature>
<dbReference type="Gene3D" id="2.130.10.10">
    <property type="entry name" value="YVTN repeat-like/Quinoprotein amine dehydrogenase"/>
    <property type="match status" value="3"/>
</dbReference>
<feature type="compositionally biased region" description="Basic and acidic residues" evidence="4">
    <location>
        <begin position="390"/>
        <end position="403"/>
    </location>
</feature>
<evidence type="ECO:0000313" key="6">
    <source>
        <dbReference type="Proteomes" id="UP000678393"/>
    </source>
</evidence>
<name>A0A8S3ZBB2_9EUPU</name>
<dbReference type="InterPro" id="IPR020472">
    <property type="entry name" value="WD40_PAC1"/>
</dbReference>
<dbReference type="SMART" id="SM00320">
    <property type="entry name" value="WD40"/>
    <property type="match status" value="5"/>
</dbReference>
<dbReference type="PANTHER" id="PTHR44324">
    <property type="entry name" value="WD40 REPEAT DOMAIN 95"/>
    <property type="match status" value="1"/>
</dbReference>
<feature type="region of interest" description="Disordered" evidence="4">
    <location>
        <begin position="390"/>
        <end position="418"/>
    </location>
</feature>
<sequence>VVSVCQVGTIIMWLIDTGQKVKQFSKAHGSSEVTCLTQDPSETRLFTGSTDGTVKVWDFNGHCYHNLECAGGQPADVGQILVLKRSVVVVGWARCITVFRNSAFKEFHVKPSEWKGGQEHAEDILSCAFMSPHTLATGSYDGEIVIWNTNSEHASRHCAHRSRRNLKSRGQNFTPSIVKEYSTLSVSKRVMDDTRSRLSELSRNNLKRSAKSRSGTSLSSKTIEEQSDVGWAVVRLIFLENRRNTAASSGANLVSCGDRGWVRFWNTAQCTLAAEYVAHEKVGSIIMATDPSNHFIATADAEGFVKVWDIQEYAVSSVDQPITDPPLLVSQFQPHDDQINSLEILERNERLLIISASSDCTVAVWDINGIRIGIFGQEEHWKIEPYQPPKEMKADKIQQREEDNNSVTPSEEVNEDPQWEPCKEAITEPHTYRVNTWDKTVLGKQYQSLRVQKRERKQPTTIPDLPYLQWEKTGALLAGPYSALQTQELKPVQTLIKPDAEKYFYKTPLNGQFQTRLPALAETLTTSFDEKSMFPSYILEFEKKMKNYHIVLLNQNQPGRKNEPSPVQNFGSQNEQIGAIVPLFAHRNTSSKGPVGIKMQSVSGIQKSSASVASSFTMD</sequence>
<keyword evidence="6" id="KW-1185">Reference proteome</keyword>
<dbReference type="InterPro" id="IPR036322">
    <property type="entry name" value="WD40_repeat_dom_sf"/>
</dbReference>
<dbReference type="InterPro" id="IPR019775">
    <property type="entry name" value="WD40_repeat_CS"/>
</dbReference>
<accession>A0A8S3ZBB2</accession>
<keyword evidence="1 3" id="KW-0853">WD repeat</keyword>
<dbReference type="Pfam" id="PF00400">
    <property type="entry name" value="WD40"/>
    <property type="match status" value="4"/>
</dbReference>
<dbReference type="SUPFAM" id="SSF50978">
    <property type="entry name" value="WD40 repeat-like"/>
    <property type="match status" value="1"/>
</dbReference>
<dbReference type="PROSITE" id="PS50294">
    <property type="entry name" value="WD_REPEATS_REGION"/>
    <property type="match status" value="1"/>
</dbReference>
<feature type="repeat" description="WD" evidence="3">
    <location>
        <begin position="30"/>
        <end position="60"/>
    </location>
</feature>
<keyword evidence="2" id="KW-0677">Repeat</keyword>
<dbReference type="AlphaFoldDB" id="A0A8S3ZBB2"/>
<dbReference type="PRINTS" id="PR00320">
    <property type="entry name" value="GPROTEINBRPT"/>
</dbReference>
<protein>
    <recommendedName>
        <fullName evidence="7">WD repeat-containing protein 49</fullName>
    </recommendedName>
</protein>
<gene>
    <name evidence="5" type="ORF">CUNI_LOCUS9929</name>
</gene>
<feature type="region of interest" description="Disordered" evidence="4">
    <location>
        <begin position="197"/>
        <end position="221"/>
    </location>
</feature>
<feature type="repeat" description="WD" evidence="3">
    <location>
        <begin position="117"/>
        <end position="157"/>
    </location>
</feature>
<dbReference type="PANTHER" id="PTHR44324:SF1">
    <property type="entry name" value="WD REPEAT-CONTAINING PROTEIN 49"/>
    <property type="match status" value="1"/>
</dbReference>
<evidence type="ECO:0000256" key="4">
    <source>
        <dbReference type="SAM" id="MobiDB-lite"/>
    </source>
</evidence>
<dbReference type="PROSITE" id="PS00678">
    <property type="entry name" value="WD_REPEATS_1"/>
    <property type="match status" value="3"/>
</dbReference>
<feature type="compositionally biased region" description="Polar residues" evidence="4">
    <location>
        <begin position="212"/>
        <end position="221"/>
    </location>
</feature>
<reference evidence="5" key="1">
    <citation type="submission" date="2021-04" db="EMBL/GenBank/DDBJ databases">
        <authorList>
            <consortium name="Molecular Ecology Group"/>
        </authorList>
    </citation>
    <scope>NUCLEOTIDE SEQUENCE</scope>
</reference>
<feature type="repeat" description="WD" evidence="3">
    <location>
        <begin position="332"/>
        <end position="368"/>
    </location>
</feature>
<dbReference type="Proteomes" id="UP000678393">
    <property type="component" value="Unassembled WGS sequence"/>
</dbReference>
<evidence type="ECO:0000256" key="3">
    <source>
        <dbReference type="PROSITE-ProRule" id="PRU00221"/>
    </source>
</evidence>
<dbReference type="InterPro" id="IPR001680">
    <property type="entry name" value="WD40_rpt"/>
</dbReference>
<dbReference type="InterPro" id="IPR051242">
    <property type="entry name" value="WD-EF-hand_domain"/>
</dbReference>
<organism evidence="5 6">
    <name type="scientific">Candidula unifasciata</name>
    <dbReference type="NCBI Taxonomy" id="100452"/>
    <lineage>
        <taxon>Eukaryota</taxon>
        <taxon>Metazoa</taxon>
        <taxon>Spiralia</taxon>
        <taxon>Lophotrochozoa</taxon>
        <taxon>Mollusca</taxon>
        <taxon>Gastropoda</taxon>
        <taxon>Heterobranchia</taxon>
        <taxon>Euthyneura</taxon>
        <taxon>Panpulmonata</taxon>
        <taxon>Eupulmonata</taxon>
        <taxon>Stylommatophora</taxon>
        <taxon>Helicina</taxon>
        <taxon>Helicoidea</taxon>
        <taxon>Geomitridae</taxon>
        <taxon>Candidula</taxon>
    </lineage>
</organism>
<evidence type="ECO:0000313" key="5">
    <source>
        <dbReference type="EMBL" id="CAG5124371.1"/>
    </source>
</evidence>
<comment type="caution">
    <text evidence="5">The sequence shown here is derived from an EMBL/GenBank/DDBJ whole genome shotgun (WGS) entry which is preliminary data.</text>
</comment>
<dbReference type="InterPro" id="IPR015943">
    <property type="entry name" value="WD40/YVTN_repeat-like_dom_sf"/>
</dbReference>
<proteinExistence type="predicted"/>
<evidence type="ECO:0000256" key="2">
    <source>
        <dbReference type="ARBA" id="ARBA00022737"/>
    </source>
</evidence>
<evidence type="ECO:0000256" key="1">
    <source>
        <dbReference type="ARBA" id="ARBA00022574"/>
    </source>
</evidence>
<dbReference type="EMBL" id="CAJHNH020001771">
    <property type="protein sequence ID" value="CAG5124371.1"/>
    <property type="molecule type" value="Genomic_DNA"/>
</dbReference>
<evidence type="ECO:0008006" key="7">
    <source>
        <dbReference type="Google" id="ProtNLM"/>
    </source>
</evidence>
<dbReference type="PROSITE" id="PS50082">
    <property type="entry name" value="WD_REPEATS_2"/>
    <property type="match status" value="3"/>
</dbReference>